<dbReference type="EMBL" id="JAADJZ010000010">
    <property type="protein sequence ID" value="KAF2872197.1"/>
    <property type="molecule type" value="Genomic_DNA"/>
</dbReference>
<protein>
    <recommendedName>
        <fullName evidence="3">SnoaL-like domain-containing protein</fullName>
    </recommendedName>
</protein>
<gene>
    <name evidence="1" type="ORF">BDV95DRAFT_493257</name>
</gene>
<evidence type="ECO:0000313" key="1">
    <source>
        <dbReference type="EMBL" id="KAF2872197.1"/>
    </source>
</evidence>
<dbReference type="AlphaFoldDB" id="A0A7C8I6U1"/>
<reference evidence="1 2" key="1">
    <citation type="submission" date="2020-01" db="EMBL/GenBank/DDBJ databases">
        <authorList>
            <consortium name="DOE Joint Genome Institute"/>
            <person name="Haridas S."/>
            <person name="Albert R."/>
            <person name="Binder M."/>
            <person name="Bloem J."/>
            <person name="Labutti K."/>
            <person name="Salamov A."/>
            <person name="Andreopoulos B."/>
            <person name="Baker S.E."/>
            <person name="Barry K."/>
            <person name="Bills G."/>
            <person name="Bluhm B.H."/>
            <person name="Cannon C."/>
            <person name="Castanera R."/>
            <person name="Culley D.E."/>
            <person name="Daum C."/>
            <person name="Ezra D."/>
            <person name="Gonzalez J.B."/>
            <person name="Henrissat B."/>
            <person name="Kuo A."/>
            <person name="Liang C."/>
            <person name="Lipzen A."/>
            <person name="Lutzoni F."/>
            <person name="Magnuson J."/>
            <person name="Mondo S."/>
            <person name="Nolan M."/>
            <person name="Ohm R."/>
            <person name="Pangilinan J."/>
            <person name="Park H.-J.H."/>
            <person name="Ramirez L."/>
            <person name="Alfaro M."/>
            <person name="Sun H."/>
            <person name="Tritt A."/>
            <person name="Yoshinaga Y."/>
            <person name="Zwiers L.-H.L."/>
            <person name="Turgeon B.G."/>
            <person name="Goodwin S.B."/>
            <person name="Spatafora J.W."/>
            <person name="Crous P.W."/>
            <person name="Grigoriev I.V."/>
        </authorList>
    </citation>
    <scope>NUCLEOTIDE SEQUENCE [LARGE SCALE GENOMIC DNA]</scope>
    <source>
        <strain evidence="1 2">CBS 611.86</strain>
    </source>
</reference>
<dbReference type="SUPFAM" id="SSF54427">
    <property type="entry name" value="NTF2-like"/>
    <property type="match status" value="1"/>
</dbReference>
<organism evidence="1 2">
    <name type="scientific">Massariosphaeria phaeospora</name>
    <dbReference type="NCBI Taxonomy" id="100035"/>
    <lineage>
        <taxon>Eukaryota</taxon>
        <taxon>Fungi</taxon>
        <taxon>Dikarya</taxon>
        <taxon>Ascomycota</taxon>
        <taxon>Pezizomycotina</taxon>
        <taxon>Dothideomycetes</taxon>
        <taxon>Pleosporomycetidae</taxon>
        <taxon>Pleosporales</taxon>
        <taxon>Pleosporales incertae sedis</taxon>
        <taxon>Massariosphaeria</taxon>
    </lineage>
</organism>
<proteinExistence type="predicted"/>
<dbReference type="Proteomes" id="UP000481861">
    <property type="component" value="Unassembled WGS sequence"/>
</dbReference>
<sequence>MPSRERQTADTMVAAFNTMDTATIISLRTPTCQRIIRPSSLKYPPQSNTAYLANLNSMKSIFTNFHITVNDVIEGSRVDADGKESTTIVMFVEAQGDTPMGEYRNEYVWKMAFEEGGARIDEWLEYVDVGMARDFYPKLAGEMKRRTQENTEKVKG</sequence>
<comment type="caution">
    <text evidence="1">The sequence shown here is derived from an EMBL/GenBank/DDBJ whole genome shotgun (WGS) entry which is preliminary data.</text>
</comment>
<evidence type="ECO:0000313" key="2">
    <source>
        <dbReference type="Proteomes" id="UP000481861"/>
    </source>
</evidence>
<accession>A0A7C8I6U1</accession>
<dbReference type="PANTHER" id="PTHR39598:SF1">
    <property type="entry name" value="AUSTINOID BIOSYNTHESIS CLUSTERS PROTEIN F-RELATED"/>
    <property type="match status" value="1"/>
</dbReference>
<keyword evidence="2" id="KW-1185">Reference proteome</keyword>
<dbReference type="Gene3D" id="3.10.450.50">
    <property type="match status" value="1"/>
</dbReference>
<dbReference type="InterPro" id="IPR032710">
    <property type="entry name" value="NTF2-like_dom_sf"/>
</dbReference>
<dbReference type="OrthoDB" id="3758478at2759"/>
<dbReference type="InterPro" id="IPR050977">
    <property type="entry name" value="Fungal_Meroterpenoid_Isomerase"/>
</dbReference>
<dbReference type="PANTHER" id="PTHR39598">
    <property type="entry name" value="AUSTINOL SYNTHESIS PROTEIN F-RELATED"/>
    <property type="match status" value="1"/>
</dbReference>
<evidence type="ECO:0008006" key="3">
    <source>
        <dbReference type="Google" id="ProtNLM"/>
    </source>
</evidence>
<name>A0A7C8I6U1_9PLEO</name>